<dbReference type="EMBL" id="KM190791">
    <property type="protein sequence ID" value="AKA60471.1"/>
    <property type="molecule type" value="Genomic_DNA"/>
</dbReference>
<dbReference type="InterPro" id="IPR035990">
    <property type="entry name" value="TIM_sf"/>
</dbReference>
<gene>
    <name evidence="8" type="primary">tpi</name>
</gene>
<dbReference type="InterPro" id="IPR013785">
    <property type="entry name" value="Aldolase_TIM"/>
</dbReference>
<protein>
    <recommendedName>
        <fullName evidence="3 7">Triosephosphate isomerase</fullName>
        <ecNumber evidence="7">5.3.1.1</ecNumber>
    </recommendedName>
</protein>
<evidence type="ECO:0000256" key="6">
    <source>
        <dbReference type="ARBA" id="ARBA00023235"/>
    </source>
</evidence>
<dbReference type="PANTHER" id="PTHR21139:SF2">
    <property type="entry name" value="TRIOSEPHOSPHATE ISOMERASE"/>
    <property type="match status" value="1"/>
</dbReference>
<dbReference type="HAMAP" id="MF_00147_B">
    <property type="entry name" value="TIM_B"/>
    <property type="match status" value="1"/>
</dbReference>
<organism evidence="8">
    <name type="scientific">Giardia intestinalis</name>
    <name type="common">Giardia lamblia</name>
    <dbReference type="NCBI Taxonomy" id="5741"/>
    <lineage>
        <taxon>Eukaryota</taxon>
        <taxon>Metamonada</taxon>
        <taxon>Diplomonadida</taxon>
        <taxon>Hexamitidae</taxon>
        <taxon>Giardiinae</taxon>
        <taxon>Giardia</taxon>
    </lineage>
</organism>
<evidence type="ECO:0000256" key="2">
    <source>
        <dbReference type="ARBA" id="ARBA00011738"/>
    </source>
</evidence>
<reference evidence="8" key="1">
    <citation type="journal article" date="2015" name="Appl. Environ. Microbiol.">
        <title>Molecular and Whole Genome Characterization of Giardia Waterborne Isolates: Mixes Are Common in Surface Water.</title>
        <authorList>
            <person name="Prystajecky N."/>
            <person name="Tsui C.K."/>
            <person name="Hsiao W.W."/>
            <person name="Uyaguari Diaz M.I."/>
            <person name="Ho J."/>
            <person name="Tang P."/>
            <person name="Isaac-Renton J."/>
        </authorList>
    </citation>
    <scope>NUCLEOTIDE SEQUENCE</scope>
</reference>
<dbReference type="GO" id="GO:0019563">
    <property type="term" value="P:glycerol catabolic process"/>
    <property type="evidence" value="ECO:0007669"/>
    <property type="project" value="TreeGrafter"/>
</dbReference>
<comment type="pathway">
    <text evidence="7">Carbohydrate biosynthesis; gluconeogenesis.</text>
</comment>
<accession>A0A0F6PNI5</accession>
<dbReference type="InterPro" id="IPR000652">
    <property type="entry name" value="Triosephosphate_isomerase"/>
</dbReference>
<dbReference type="InterPro" id="IPR020861">
    <property type="entry name" value="Triosephosphate_isomerase_AS"/>
</dbReference>
<evidence type="ECO:0000256" key="3">
    <source>
        <dbReference type="ARBA" id="ARBA00019397"/>
    </source>
</evidence>
<dbReference type="GO" id="GO:0005829">
    <property type="term" value="C:cytosol"/>
    <property type="evidence" value="ECO:0007669"/>
    <property type="project" value="TreeGrafter"/>
</dbReference>
<dbReference type="PROSITE" id="PS00171">
    <property type="entry name" value="TIM_1"/>
    <property type="match status" value="1"/>
</dbReference>
<dbReference type="PANTHER" id="PTHR21139">
    <property type="entry name" value="TRIOSEPHOSPHATE ISOMERASE"/>
    <property type="match status" value="1"/>
</dbReference>
<evidence type="ECO:0000256" key="7">
    <source>
        <dbReference type="RuleBase" id="RU363013"/>
    </source>
</evidence>
<dbReference type="VEuPathDB" id="GiardiaDB:GL50581_1369"/>
<dbReference type="SUPFAM" id="SSF51351">
    <property type="entry name" value="Triosephosphate isomerase (TIM)"/>
    <property type="match status" value="1"/>
</dbReference>
<dbReference type="Gene3D" id="3.20.20.70">
    <property type="entry name" value="Aldolase class I"/>
    <property type="match status" value="1"/>
</dbReference>
<dbReference type="GO" id="GO:0006094">
    <property type="term" value="P:gluconeogenesis"/>
    <property type="evidence" value="ECO:0007669"/>
    <property type="project" value="UniProtKB-UniPathway"/>
</dbReference>
<comment type="pathway">
    <text evidence="7">Carbohydrate degradation; glycolysis; D-glyceraldehyde 3-phosphate from glycerone phosphate: step 1/1.</text>
</comment>
<evidence type="ECO:0000256" key="4">
    <source>
        <dbReference type="ARBA" id="ARBA00022432"/>
    </source>
</evidence>
<name>A0A0F6PNI5_GIAIN</name>
<comment type="catalytic activity">
    <reaction evidence="7">
        <text>D-glyceraldehyde 3-phosphate = dihydroxyacetone phosphate</text>
        <dbReference type="Rhea" id="RHEA:18585"/>
        <dbReference type="ChEBI" id="CHEBI:57642"/>
        <dbReference type="ChEBI" id="CHEBI:59776"/>
        <dbReference type="EC" id="5.3.1.1"/>
    </reaction>
</comment>
<dbReference type="VEuPathDB" id="GiardiaDB:DHA2_93938"/>
<dbReference type="CDD" id="cd00311">
    <property type="entry name" value="TIM"/>
    <property type="match status" value="1"/>
</dbReference>
<dbReference type="NCBIfam" id="TIGR00419">
    <property type="entry name" value="tim"/>
    <property type="match status" value="1"/>
</dbReference>
<keyword evidence="6 7" id="KW-0413">Isomerase</keyword>
<dbReference type="FunFam" id="3.20.20.70:FF:000309">
    <property type="entry name" value="Triosephosphate isomerase"/>
    <property type="match status" value="1"/>
</dbReference>
<dbReference type="InterPro" id="IPR022896">
    <property type="entry name" value="TrioseP_Isoase_bac/euk"/>
</dbReference>
<dbReference type="EC" id="5.3.1.1" evidence="7"/>
<dbReference type="UniPathway" id="UPA00138"/>
<dbReference type="Pfam" id="PF00121">
    <property type="entry name" value="TIM"/>
    <property type="match status" value="1"/>
</dbReference>
<dbReference type="VEuPathDB" id="GiardiaDB:QR46_3913"/>
<evidence type="ECO:0000256" key="5">
    <source>
        <dbReference type="ARBA" id="ARBA00023152"/>
    </source>
</evidence>
<dbReference type="GO" id="GO:0004807">
    <property type="term" value="F:triose-phosphate isomerase activity"/>
    <property type="evidence" value="ECO:0007669"/>
    <property type="project" value="UniProtKB-EC"/>
</dbReference>
<dbReference type="AlphaFoldDB" id="A0A0F6PNI5"/>
<comment type="similarity">
    <text evidence="1 7">Belongs to the triosephosphate isomerase family.</text>
</comment>
<dbReference type="PROSITE" id="PS51440">
    <property type="entry name" value="TIM_2"/>
    <property type="match status" value="1"/>
</dbReference>
<proteinExistence type="inferred from homology"/>
<dbReference type="GO" id="GO:0046166">
    <property type="term" value="P:glyceraldehyde-3-phosphate biosynthetic process"/>
    <property type="evidence" value="ECO:0007669"/>
    <property type="project" value="TreeGrafter"/>
</dbReference>
<keyword evidence="4 7" id="KW-0312">Gluconeogenesis</keyword>
<keyword evidence="5 7" id="KW-0324">Glycolysis</keyword>
<dbReference type="UniPathway" id="UPA00109">
    <property type="reaction ID" value="UER00189"/>
</dbReference>
<comment type="subunit">
    <text evidence="2">Homodimer.</text>
</comment>
<sequence length="257" mass="27912">MPARRPFIGGNFKCNGSLDFIKNHVAAIAAHKIPDSVDVVIAPSAVHLSTAIAANTSKQLRIAAQNVYLEGNGAWTGETSVEMLQDMGLKHVIVGHSERRRIMGETDEQSAKKAKRALEKGMTVIFCVGETLDERKANRTMEVNIAQLEALGKELGESKMLWKEVVIAYEPVWSIGTGVVATPEQAEEVHVGLRKWFAEKVCAEGAQHIRIIYGGSANGSNCEKLGQCPNIDGFLVGGASLKPEFMTMIDILAKIRT</sequence>
<evidence type="ECO:0000256" key="1">
    <source>
        <dbReference type="ARBA" id="ARBA00007422"/>
    </source>
</evidence>
<dbReference type="GO" id="GO:0006096">
    <property type="term" value="P:glycolytic process"/>
    <property type="evidence" value="ECO:0007669"/>
    <property type="project" value="UniProtKB-UniPathway"/>
</dbReference>
<dbReference type="VEuPathDB" id="GiardiaDB:GL50803_0093938"/>
<evidence type="ECO:0000313" key="8">
    <source>
        <dbReference type="EMBL" id="AKA60471.1"/>
    </source>
</evidence>